<dbReference type="InterPro" id="IPR021617">
    <property type="entry name" value="DUF3231"/>
</dbReference>
<protein>
    <submittedName>
        <fullName evidence="1">DUF3231 family protein</fullName>
    </submittedName>
</protein>
<dbReference type="Gene3D" id="1.20.1260.10">
    <property type="match status" value="2"/>
</dbReference>
<evidence type="ECO:0000313" key="2">
    <source>
        <dbReference type="Proteomes" id="UP000275076"/>
    </source>
</evidence>
<dbReference type="OrthoDB" id="1675670at2"/>
<organism evidence="1 2">
    <name type="scientific">Salibacterium salarium</name>
    <dbReference type="NCBI Taxonomy" id="284579"/>
    <lineage>
        <taxon>Bacteria</taxon>
        <taxon>Bacillati</taxon>
        <taxon>Bacillota</taxon>
        <taxon>Bacilli</taxon>
        <taxon>Bacillales</taxon>
        <taxon>Bacillaceae</taxon>
    </lineage>
</organism>
<sequence length="337" mass="38305">MELDKNTNITSAEHAQLWNAYMNASITSTIVKYFLAKVEDPDIESVLQEALTLTTTHLETLTNIFTKENKPVPMGFNDQDLNTKAPRLYSDNYFLQHILQLGMAGMFTFSASTSLSIRHDIYTFFSKGLQEYNHLHQKATSVSLAKGLYLRSPTIPTPNEVDFVKKQNFLTGWLGKRRPLTTQEITYLYSNLERNSLGIAMLTGFSQVVKSKEIKKYLIRGIEIARKHMNIFRSILEENHVPTPMGSDSMVTDSTNVSPFSDKLMMYHVNGMSTLGIGFYGVSISTNIRRDLAVHYTRLTAEIALYSEDGATLLIDNEWLEEPPRMVNRNELVKPNK</sequence>
<dbReference type="RefSeq" id="WP_125554141.1">
    <property type="nucleotide sequence ID" value="NZ_RBVX01000002.1"/>
</dbReference>
<accession>A0A3R9QW91</accession>
<reference evidence="1 2" key="1">
    <citation type="submission" date="2018-10" db="EMBL/GenBank/DDBJ databases">
        <title>Draft genome sequence of Bacillus salarius IM0101, isolated from a hypersaline soil in Inner Mongolia, China.</title>
        <authorList>
            <person name="Yamprayoonswat W."/>
            <person name="Boonvisut S."/>
            <person name="Jumpathong W."/>
            <person name="Sittihan S."/>
            <person name="Ruangsuj P."/>
            <person name="Wanthongcharoen S."/>
            <person name="Thongpramul N."/>
            <person name="Pimmason S."/>
            <person name="Yu B."/>
            <person name="Yasawong M."/>
        </authorList>
    </citation>
    <scope>NUCLEOTIDE SEQUENCE [LARGE SCALE GENOMIC DNA]</scope>
    <source>
        <strain evidence="1 2">IM0101</strain>
    </source>
</reference>
<name>A0A3R9QW91_9BACI</name>
<keyword evidence="2" id="KW-1185">Reference proteome</keyword>
<comment type="caution">
    <text evidence="1">The sequence shown here is derived from an EMBL/GenBank/DDBJ whole genome shotgun (WGS) entry which is preliminary data.</text>
</comment>
<dbReference type="AlphaFoldDB" id="A0A3R9QW91"/>
<dbReference type="Pfam" id="PF11553">
    <property type="entry name" value="DUF3231"/>
    <property type="match status" value="2"/>
</dbReference>
<dbReference type="Proteomes" id="UP000275076">
    <property type="component" value="Unassembled WGS sequence"/>
</dbReference>
<dbReference type="EMBL" id="RBVX01000002">
    <property type="protein sequence ID" value="RSL34730.1"/>
    <property type="molecule type" value="Genomic_DNA"/>
</dbReference>
<evidence type="ECO:0000313" key="1">
    <source>
        <dbReference type="EMBL" id="RSL34730.1"/>
    </source>
</evidence>
<proteinExistence type="predicted"/>
<dbReference type="InterPro" id="IPR012347">
    <property type="entry name" value="Ferritin-like"/>
</dbReference>
<gene>
    <name evidence="1" type="ORF">D7Z54_02500</name>
</gene>